<keyword evidence="5" id="KW-1185">Reference proteome</keyword>
<evidence type="ECO:0000313" key="4">
    <source>
        <dbReference type="EMBL" id="KGR73988.1"/>
    </source>
</evidence>
<dbReference type="PANTHER" id="PTHR30576:SF10">
    <property type="entry name" value="SLL5057 PROTEIN"/>
    <property type="match status" value="1"/>
</dbReference>
<dbReference type="RefSeq" id="WP_036203240.1">
    <property type="nucleotide sequence ID" value="NZ_AVCY01000001.1"/>
</dbReference>
<dbReference type="eggNOG" id="COG2148">
    <property type="taxonomic scope" value="Bacteria"/>
</dbReference>
<evidence type="ECO:0000313" key="5">
    <source>
        <dbReference type="Proteomes" id="UP000030408"/>
    </source>
</evidence>
<dbReference type="Pfam" id="PF02397">
    <property type="entry name" value="Bac_transf"/>
    <property type="match status" value="1"/>
</dbReference>
<comment type="caution">
    <text evidence="4">The sequence shown here is derived from an EMBL/GenBank/DDBJ whole genome shotgun (WGS) entry which is preliminary data.</text>
</comment>
<evidence type="ECO:0000259" key="3">
    <source>
        <dbReference type="Pfam" id="PF02397"/>
    </source>
</evidence>
<keyword evidence="2" id="KW-0472">Membrane</keyword>
<dbReference type="PANTHER" id="PTHR30576">
    <property type="entry name" value="COLANIC BIOSYNTHESIS UDP-GLUCOSE LIPID CARRIER TRANSFERASE"/>
    <property type="match status" value="1"/>
</dbReference>
<evidence type="ECO:0000256" key="2">
    <source>
        <dbReference type="SAM" id="Phobius"/>
    </source>
</evidence>
<dbReference type="Proteomes" id="UP000030408">
    <property type="component" value="Unassembled WGS sequence"/>
</dbReference>
<proteinExistence type="inferred from homology"/>
<accession>A0A0A3HUK8</accession>
<dbReference type="InterPro" id="IPR003362">
    <property type="entry name" value="Bact_transf"/>
</dbReference>
<gene>
    <name evidence="4" type="ORF">CD33_18465</name>
</gene>
<keyword evidence="2" id="KW-1133">Transmembrane helix</keyword>
<comment type="similarity">
    <text evidence="1">Belongs to the bacterial sugar transferase family.</text>
</comment>
<reference evidence="4 5" key="1">
    <citation type="submission" date="2014-02" db="EMBL/GenBank/DDBJ databases">
        <title>Draft genome sequence of Lysinibacillus sinduriensis JCM 15800.</title>
        <authorList>
            <person name="Zhang F."/>
            <person name="Wang G."/>
            <person name="Zhang L."/>
        </authorList>
    </citation>
    <scope>NUCLEOTIDE SEQUENCE [LARGE SCALE GENOMIC DNA]</scope>
    <source>
        <strain evidence="4 5">JCM 15800</strain>
    </source>
</reference>
<dbReference type="AlphaFoldDB" id="A0A0A3HUK8"/>
<dbReference type="OrthoDB" id="9808602at2"/>
<protein>
    <submittedName>
        <fullName evidence="4">Multidrug MFS transporter</fullName>
    </submittedName>
</protein>
<name>A0A0A3HUK8_9BACL</name>
<dbReference type="STRING" id="1384057.CD33_18465"/>
<keyword evidence="2" id="KW-0812">Transmembrane</keyword>
<evidence type="ECO:0000256" key="1">
    <source>
        <dbReference type="ARBA" id="ARBA00006464"/>
    </source>
</evidence>
<feature type="transmembrane region" description="Helical" evidence="2">
    <location>
        <begin position="39"/>
        <end position="60"/>
    </location>
</feature>
<organism evidence="4 5">
    <name type="scientific">Ureibacillus sinduriensis BLB-1 = JCM 15800</name>
    <dbReference type="NCBI Taxonomy" id="1384057"/>
    <lineage>
        <taxon>Bacteria</taxon>
        <taxon>Bacillati</taxon>
        <taxon>Bacillota</taxon>
        <taxon>Bacilli</taxon>
        <taxon>Bacillales</taxon>
        <taxon>Caryophanaceae</taxon>
        <taxon>Ureibacillus</taxon>
    </lineage>
</organism>
<feature type="domain" description="Bacterial sugar transferase" evidence="3">
    <location>
        <begin position="34"/>
        <end position="222"/>
    </location>
</feature>
<dbReference type="EMBL" id="JPVO01000055">
    <property type="protein sequence ID" value="KGR73988.1"/>
    <property type="molecule type" value="Genomic_DNA"/>
</dbReference>
<dbReference type="GO" id="GO:0016780">
    <property type="term" value="F:phosphotransferase activity, for other substituted phosphate groups"/>
    <property type="evidence" value="ECO:0007669"/>
    <property type="project" value="TreeGrafter"/>
</dbReference>
<sequence length="228" mass="26296">MSVTTSDDSSTSKPLQQQVKQIEINERKGYLFTKRSLDIFGSISGIVLLSFIFLIITLCIKLEDWKAPILFKQLRIGKDGKPFTIYKFRSMVSDAEHLKPLLLEHNEATGPVFKMKHDPRVTKVGRFIRKTSLDELPQLFNVLKGEMSLVGPRPPLLEEVVHYSNYEKQRLRGTPGLTCYWQVSGRSNIGFEQWVELDLKYLYERNLIIDIKLILKTLLVLFGSKDAY</sequence>